<protein>
    <submittedName>
        <fullName evidence="1">Uncharacterized protein</fullName>
    </submittedName>
</protein>
<organism evidence="1 2">
    <name type="scientific">Puniceispirillum marinum (strain IMCC1322)</name>
    <dbReference type="NCBI Taxonomy" id="488538"/>
    <lineage>
        <taxon>Bacteria</taxon>
        <taxon>Pseudomonadati</taxon>
        <taxon>Pseudomonadota</taxon>
        <taxon>Alphaproteobacteria</taxon>
        <taxon>Candidatus Puniceispirillales</taxon>
        <taxon>Candidatus Puniceispirillaceae</taxon>
        <taxon>Candidatus Puniceispirillum</taxon>
    </lineage>
</organism>
<reference evidence="1 2" key="1">
    <citation type="journal article" date="2010" name="J. Bacteriol.">
        <title>Complete genome sequence of "Candidatus Puniceispirillum marinum" IMCC1322, a representative of the SAR116 clade in the Alphaproteobacteria.</title>
        <authorList>
            <person name="Oh H.M."/>
            <person name="Kwon K.K."/>
            <person name="Kang I."/>
            <person name="Kang S.G."/>
            <person name="Lee J.H."/>
            <person name="Kim S.J."/>
            <person name="Cho J.C."/>
        </authorList>
    </citation>
    <scope>NUCLEOTIDE SEQUENCE [LARGE SCALE GENOMIC DNA]</scope>
    <source>
        <strain evidence="1 2">IMCC1322</strain>
    </source>
</reference>
<dbReference type="AlphaFoldDB" id="D5BMI2"/>
<dbReference type="Proteomes" id="UP000007460">
    <property type="component" value="Chromosome"/>
</dbReference>
<proteinExistence type="predicted"/>
<dbReference type="EMBL" id="CP001751">
    <property type="protein sequence ID" value="ADE40025.1"/>
    <property type="molecule type" value="Genomic_DNA"/>
</dbReference>
<keyword evidence="2" id="KW-1185">Reference proteome</keyword>
<sequence length="52" mass="5873">MLIGNFCTQTFQDAGAVIFLRHDLFSHYFDDCLAMAFWNNETAAFANAGSFM</sequence>
<dbReference type="HOGENOM" id="CLU_3083904_0_0_5"/>
<evidence type="ECO:0000313" key="1">
    <source>
        <dbReference type="EMBL" id="ADE40025.1"/>
    </source>
</evidence>
<gene>
    <name evidence="1" type="ordered locus">SAR116_1783</name>
</gene>
<evidence type="ECO:0000313" key="2">
    <source>
        <dbReference type="Proteomes" id="UP000007460"/>
    </source>
</evidence>
<name>D5BMI2_PUNMI</name>
<dbReference type="KEGG" id="apb:SAR116_1783"/>
<accession>D5BMI2</accession>